<organism evidence="1 2">
    <name type="scientific">Epicoccum nigrum</name>
    <name type="common">Soil fungus</name>
    <name type="synonym">Epicoccum purpurascens</name>
    <dbReference type="NCBI Taxonomy" id="105696"/>
    <lineage>
        <taxon>Eukaryota</taxon>
        <taxon>Fungi</taxon>
        <taxon>Dikarya</taxon>
        <taxon>Ascomycota</taxon>
        <taxon>Pezizomycotina</taxon>
        <taxon>Dothideomycetes</taxon>
        <taxon>Pleosporomycetidae</taxon>
        <taxon>Pleosporales</taxon>
        <taxon>Pleosporineae</taxon>
        <taxon>Didymellaceae</taxon>
        <taxon>Epicoccum</taxon>
    </lineage>
</organism>
<keyword evidence="2" id="KW-1185">Reference proteome</keyword>
<dbReference type="AlphaFoldDB" id="A0A1Y2MF69"/>
<dbReference type="EMBL" id="KZ107838">
    <property type="protein sequence ID" value="OSS54581.1"/>
    <property type="molecule type" value="Genomic_DNA"/>
</dbReference>
<gene>
    <name evidence="1" type="ORF">B5807_00477</name>
</gene>
<sequence length="262" mass="29073">MGEQSANKLTFDNIKAAFAGEDGNVIHLPQEWAGTATIEVYMLSNLAHASDLPRYFNQVGNFTGSELYGAIYQALLAMCADADKDKDKEPKCDNSSPKHKFPSKWPKPGEGMAVYPNENSLIVEANYTTNQEFRLVLGAVAGAFEAALTLPWNCFLVKDKSKNNHYCNAPLEIAAYTERSFLRVFMSNTKYPRSGRGLFHCCETRALVDAKLDPLLPELKKLYPTPRGQERNVMCHLGCGDGDRDGNVNIDEILKQAISNEV</sequence>
<protein>
    <submittedName>
        <fullName evidence="1">Uncharacterized protein</fullName>
    </submittedName>
</protein>
<accession>A0A1Y2MF69</accession>
<dbReference type="InParanoid" id="A0A1Y2MF69"/>
<evidence type="ECO:0000313" key="2">
    <source>
        <dbReference type="Proteomes" id="UP000193240"/>
    </source>
</evidence>
<dbReference type="Proteomes" id="UP000193240">
    <property type="component" value="Unassembled WGS sequence"/>
</dbReference>
<proteinExistence type="predicted"/>
<evidence type="ECO:0000313" key="1">
    <source>
        <dbReference type="EMBL" id="OSS54581.1"/>
    </source>
</evidence>
<reference evidence="1 2" key="1">
    <citation type="journal article" date="2017" name="Genome Announc.">
        <title>Genome sequence of the saprophytic ascomycete Epicoccum nigrum ICMP 19927 strain isolated from New Zealand.</title>
        <authorList>
            <person name="Fokin M."/>
            <person name="Fleetwood D."/>
            <person name="Weir B.S."/>
            <person name="Villas-Boas S.G."/>
        </authorList>
    </citation>
    <scope>NUCLEOTIDE SEQUENCE [LARGE SCALE GENOMIC DNA]</scope>
    <source>
        <strain evidence="1 2">ICMP 19927</strain>
    </source>
</reference>
<name>A0A1Y2MF69_EPING</name>